<sequence>MRNNLIIQIAAKALLLLLIIPATVFAQLKITFPAARAVYQRDISGQRTVPISGTFSIEIDKIEVRAVPVILGQGVEQAWKTLVDSPKGGVFYGGLTLYGGWYTIEIRGIKDGNVVARDVLERLGVGEVFLISGQSNAQGLKKYPGPGATDDRVIYITNGTNDEVDRLTDPAPPIFAKVTTDLEFMSPRGQSAWCWGMLGDRLVSQLNVPVLFINTAWEGTSVVNWAESADGKDTYNRYGGFKYPFRMPYANLMISAKNYANQFGVRAILWMQGETDGAKGTDPTLYRESLQHIINKIQSDTGKRITWMIARTSRTSEPESAPAQTYPAIIAAQNAVIDTPFNPTYPGPETDPLVPLRLPDHTHFVGVDALTILADAWYKSMDAQFFAEAPPVAPSLMPQITATCTTDNNGVTITLPTGYASYTWSNGSTGNSIRVTAAGTYRATVKDAFGNSTLSPVVVLEGNAKPSTPIIEPSGDQQACADSAFTFSVAANTDIFKWYDQSDNSLVATGIQAKIAETGNYYVQRQNVFGCVSNISEVRSLTIRPQIPAPVIESSGPFSITANIATPGLNESYIWNRPGMDTDTTANIIKVLKSGKYTAKAKVDFNLNGNILTCYSDTASRDFKTNEKNEVVIYPNPSQESFIYIEARDAINDADISLFDIKGRLVKSMTTPILNSRAEINITNMPAGKYLIRVTGEGQSLTKQIVIR</sequence>
<dbReference type="OrthoDB" id="1488710at2"/>
<evidence type="ECO:0000256" key="1">
    <source>
        <dbReference type="ARBA" id="ARBA00022801"/>
    </source>
</evidence>
<protein>
    <submittedName>
        <fullName evidence="5">Putative secreted protein (Por secretion system target)</fullName>
    </submittedName>
</protein>
<reference evidence="5 6" key="1">
    <citation type="submission" date="2018-03" db="EMBL/GenBank/DDBJ databases">
        <title>Genomic Encyclopedia of Archaeal and Bacterial Type Strains, Phase II (KMG-II): from individual species to whole genera.</title>
        <authorList>
            <person name="Goeker M."/>
        </authorList>
    </citation>
    <scope>NUCLEOTIDE SEQUENCE [LARGE SCALE GENOMIC DNA]</scope>
    <source>
        <strain evidence="5 6">DSM 100346</strain>
    </source>
</reference>
<dbReference type="PANTHER" id="PTHR31988:SF19">
    <property type="entry name" value="9-O-ACETYL-N-ACETYLNEURAMINIC ACID DEACETYLASE-RELATED"/>
    <property type="match status" value="1"/>
</dbReference>
<dbReference type="NCBIfam" id="TIGR04183">
    <property type="entry name" value="Por_Secre_tail"/>
    <property type="match status" value="1"/>
</dbReference>
<dbReference type="InterPro" id="IPR005181">
    <property type="entry name" value="SASA"/>
</dbReference>
<gene>
    <name evidence="5" type="ORF">CLV98_101166</name>
</gene>
<dbReference type="SUPFAM" id="SSF52266">
    <property type="entry name" value="SGNH hydrolase"/>
    <property type="match status" value="1"/>
</dbReference>
<dbReference type="Gene3D" id="2.60.120.380">
    <property type="match status" value="1"/>
</dbReference>
<dbReference type="Pfam" id="PF03629">
    <property type="entry name" value="SASA"/>
    <property type="match status" value="1"/>
</dbReference>
<accession>A0A316ARC7</accession>
<dbReference type="Pfam" id="PF18962">
    <property type="entry name" value="Por_Secre_tail"/>
    <property type="match status" value="1"/>
</dbReference>
<dbReference type="GO" id="GO:0016788">
    <property type="term" value="F:hydrolase activity, acting on ester bonds"/>
    <property type="evidence" value="ECO:0007669"/>
    <property type="project" value="UniProtKB-ARBA"/>
</dbReference>
<comment type="caution">
    <text evidence="5">The sequence shown here is derived from an EMBL/GenBank/DDBJ whole genome shotgun (WGS) entry which is preliminary data.</text>
</comment>
<organism evidence="5 6">
    <name type="scientific">Dyadobacter jejuensis</name>
    <dbReference type="NCBI Taxonomy" id="1082580"/>
    <lineage>
        <taxon>Bacteria</taxon>
        <taxon>Pseudomonadati</taxon>
        <taxon>Bacteroidota</taxon>
        <taxon>Cytophagia</taxon>
        <taxon>Cytophagales</taxon>
        <taxon>Spirosomataceae</taxon>
        <taxon>Dyadobacter</taxon>
    </lineage>
</organism>
<dbReference type="InterPro" id="IPR036514">
    <property type="entry name" value="SGNH_hydro_sf"/>
</dbReference>
<feature type="domain" description="Ig-like" evidence="4">
    <location>
        <begin position="466"/>
        <end position="545"/>
    </location>
</feature>
<feature type="domain" description="Secretion system C-terminal sorting" evidence="3">
    <location>
        <begin position="633"/>
        <end position="707"/>
    </location>
</feature>
<evidence type="ECO:0000259" key="3">
    <source>
        <dbReference type="Pfam" id="PF18962"/>
    </source>
</evidence>
<evidence type="ECO:0000259" key="4">
    <source>
        <dbReference type="Pfam" id="PF19081"/>
    </source>
</evidence>
<keyword evidence="1" id="KW-0378">Hydrolase</keyword>
<dbReference type="EMBL" id="QGDT01000001">
    <property type="protein sequence ID" value="PWJ59991.1"/>
    <property type="molecule type" value="Genomic_DNA"/>
</dbReference>
<dbReference type="Proteomes" id="UP000245880">
    <property type="component" value="Unassembled WGS sequence"/>
</dbReference>
<dbReference type="InterPro" id="IPR052940">
    <property type="entry name" value="Carb_Esterase_6"/>
</dbReference>
<dbReference type="Gene3D" id="3.40.50.1110">
    <property type="entry name" value="SGNH hydrolase"/>
    <property type="match status" value="1"/>
</dbReference>
<feature type="domain" description="Sialate O-acetylesterase" evidence="2">
    <location>
        <begin position="127"/>
        <end position="311"/>
    </location>
</feature>
<dbReference type="AlphaFoldDB" id="A0A316ARC7"/>
<dbReference type="InterPro" id="IPR026444">
    <property type="entry name" value="Secre_tail"/>
</dbReference>
<name>A0A316ARC7_9BACT</name>
<dbReference type="InterPro" id="IPR044023">
    <property type="entry name" value="Ig_7"/>
</dbReference>
<dbReference type="RefSeq" id="WP_109672009.1">
    <property type="nucleotide sequence ID" value="NZ_QGDT01000001.1"/>
</dbReference>
<dbReference type="PANTHER" id="PTHR31988">
    <property type="entry name" value="ESTERASE, PUTATIVE (DUF303)-RELATED"/>
    <property type="match status" value="1"/>
</dbReference>
<evidence type="ECO:0000313" key="5">
    <source>
        <dbReference type="EMBL" id="PWJ59991.1"/>
    </source>
</evidence>
<evidence type="ECO:0000313" key="6">
    <source>
        <dbReference type="Proteomes" id="UP000245880"/>
    </source>
</evidence>
<dbReference type="Pfam" id="PF19081">
    <property type="entry name" value="Ig_7"/>
    <property type="match status" value="1"/>
</dbReference>
<keyword evidence="6" id="KW-1185">Reference proteome</keyword>
<evidence type="ECO:0000259" key="2">
    <source>
        <dbReference type="Pfam" id="PF03629"/>
    </source>
</evidence>
<proteinExistence type="predicted"/>